<comment type="caution">
    <text evidence="1">The sequence shown here is derived from an EMBL/GenBank/DDBJ whole genome shotgun (WGS) entry which is preliminary data.</text>
</comment>
<protein>
    <submittedName>
        <fullName evidence="1">Uncharacterized protein</fullName>
    </submittedName>
</protein>
<sequence length="76" mass="8591">LNQTGNAEEDIECLRKVISILHNYPGQDRVSLAIIVEDETTNLDMPEVTINYCPELASELSNILGEGNLRFEQRLM</sequence>
<reference evidence="1" key="1">
    <citation type="journal article" date="2014" name="Front. Microbiol.">
        <title>High frequency of phylogenetically diverse reductive dehalogenase-homologous genes in deep subseafloor sedimentary metagenomes.</title>
        <authorList>
            <person name="Kawai M."/>
            <person name="Futagami T."/>
            <person name="Toyoda A."/>
            <person name="Takaki Y."/>
            <person name="Nishi S."/>
            <person name="Hori S."/>
            <person name="Arai W."/>
            <person name="Tsubouchi T."/>
            <person name="Morono Y."/>
            <person name="Uchiyama I."/>
            <person name="Ito T."/>
            <person name="Fujiyama A."/>
            <person name="Inagaki F."/>
            <person name="Takami H."/>
        </authorList>
    </citation>
    <scope>NUCLEOTIDE SEQUENCE</scope>
    <source>
        <strain evidence="1">Expedition CK06-06</strain>
    </source>
</reference>
<dbReference type="EMBL" id="BARV01019059">
    <property type="protein sequence ID" value="GAI26722.1"/>
    <property type="molecule type" value="Genomic_DNA"/>
</dbReference>
<proteinExistence type="predicted"/>
<dbReference type="AlphaFoldDB" id="X1M530"/>
<gene>
    <name evidence="1" type="ORF">S06H3_32105</name>
</gene>
<name>X1M530_9ZZZZ</name>
<feature type="non-terminal residue" evidence="1">
    <location>
        <position position="1"/>
    </location>
</feature>
<accession>X1M530</accession>
<organism evidence="1">
    <name type="scientific">marine sediment metagenome</name>
    <dbReference type="NCBI Taxonomy" id="412755"/>
    <lineage>
        <taxon>unclassified sequences</taxon>
        <taxon>metagenomes</taxon>
        <taxon>ecological metagenomes</taxon>
    </lineage>
</organism>
<evidence type="ECO:0000313" key="1">
    <source>
        <dbReference type="EMBL" id="GAI26722.1"/>
    </source>
</evidence>